<dbReference type="FunFam" id="1.10.10.10:FF:000322">
    <property type="entry name" value="Probable disease resistance protein At1g63360"/>
    <property type="match status" value="1"/>
</dbReference>
<organism evidence="8 9">
    <name type="scientific">Elaeis guineensis var. tenera</name>
    <name type="common">Oil palm</name>
    <dbReference type="NCBI Taxonomy" id="51953"/>
    <lineage>
        <taxon>Eukaryota</taxon>
        <taxon>Viridiplantae</taxon>
        <taxon>Streptophyta</taxon>
        <taxon>Embryophyta</taxon>
        <taxon>Tracheophyta</taxon>
        <taxon>Spermatophyta</taxon>
        <taxon>Magnoliopsida</taxon>
        <taxon>Liliopsida</taxon>
        <taxon>Arecaceae</taxon>
        <taxon>Arecoideae</taxon>
        <taxon>Cocoseae</taxon>
        <taxon>Elaeidinae</taxon>
        <taxon>Elaeis</taxon>
    </lineage>
</organism>
<dbReference type="KEGG" id="egu:105033635"/>
<dbReference type="PROSITE" id="PS51450">
    <property type="entry name" value="LRR"/>
    <property type="match status" value="1"/>
</dbReference>
<dbReference type="OrthoDB" id="664960at2759"/>
<feature type="domain" description="Disease resistance protein winged helix" evidence="6">
    <location>
        <begin position="417"/>
        <end position="488"/>
    </location>
</feature>
<keyword evidence="3" id="KW-0611">Plant defense</keyword>
<sequence>MADPATGALLCEALNCICPTVWSHLEEPLAEEIRSFLSLEKNWSSLQTEIENLQATQKDLDAKLQSLLVPDKVPSAKVTLWQERATNLPQQSPTRKDYENLGRCLCRCTPNLLHRYRLGKKVRRKLQQVIRLDKEGNDLTLVANDPQQPFVVERPTKPTFGMDSVLERLWTYFDDEDNSIIGIWGLGGVGKTTLVNEFNNALEKKRADYHVVINIEVSNSETLNVVDIQQVIADRLGLPWNDNDSEILRAKVLLRALKETKFVLLLDDVWKEFSLEDVGIPTPNRESHCKLIIASRSEDVCINMGARQCLIEMQCLEEKAAWKMFCSNLTGRAEREIGENNDIRKHAVAIFHSCEGLPLALNVVGRAVAGLKDPREWRRAAKAISRIPGVDDMFAKLKYSYDRLDDMLQQCFLYCTLFPDYGSIKKDQLVDYWIAEGLIAPATLSDEGRPTHHDLSDEGYSIIGQLISKSLLQSSDMEKVKMHHIIRRLGRQLVDPGRFLVQAGQALEEAPEVEDWRGFTRISLMSNDLKKLPDSPNCRNLLTLLIQQNPNLEKLSSRFFRSMSSLRVLDLSYTAITELPGIDALAKLEYLNLCYTRITALPKRLWVLKQLRHLNLSKTSALKEIPNGTISKLNKLRVLNIYRSNYGIWEVEDLNLDELRELDILGITIYSEAVLKKLRRTDPLAKSTHLLSLKYCERMESILLSGLKHMEHLQELHVDSCNELKELIAENNEQEASCLKVLTLAILPNLEKVSVRSVRHHLQNLCKLSIHSCPKLEEVTWVLHLESLERLIISDCHGMENIVEERISGMQEMIPTLMTRDNGIDSGNEIDELRATEEQNGGSMHCKDGFCRLKTIILKDLPKLESICHARDFACLESIRVEACPNLKGLPLVHNRKLEKLKQICGSRDWWNNLVWEENTKAIFSARFTPI</sequence>
<accession>A0A6I9QDB1</accession>
<gene>
    <name evidence="9" type="primary">LOC105033635</name>
</gene>
<name>A0A6I9QDB1_ELAGV</name>
<dbReference type="Gene3D" id="3.80.10.10">
    <property type="entry name" value="Ribonuclease Inhibitor"/>
    <property type="match status" value="2"/>
</dbReference>
<dbReference type="Proteomes" id="UP000504607">
    <property type="component" value="Unplaced"/>
</dbReference>
<dbReference type="PANTHER" id="PTHR33463:SF204">
    <property type="entry name" value="NB-ARC DOMAIN-CONTAINING PROTEIN"/>
    <property type="match status" value="1"/>
</dbReference>
<evidence type="ECO:0000256" key="1">
    <source>
        <dbReference type="ARBA" id="ARBA00008894"/>
    </source>
</evidence>
<dbReference type="InterPro" id="IPR002182">
    <property type="entry name" value="NB-ARC"/>
</dbReference>
<evidence type="ECO:0000256" key="2">
    <source>
        <dbReference type="ARBA" id="ARBA00022737"/>
    </source>
</evidence>
<dbReference type="Pfam" id="PF23559">
    <property type="entry name" value="WHD_DRP"/>
    <property type="match status" value="1"/>
</dbReference>
<evidence type="ECO:0000259" key="6">
    <source>
        <dbReference type="Pfam" id="PF23559"/>
    </source>
</evidence>
<dbReference type="SUPFAM" id="SSF52540">
    <property type="entry name" value="P-loop containing nucleoside triphosphate hydrolases"/>
    <property type="match status" value="1"/>
</dbReference>
<dbReference type="Pfam" id="PF00931">
    <property type="entry name" value="NB-ARC"/>
    <property type="match status" value="1"/>
</dbReference>
<dbReference type="GO" id="GO:0005524">
    <property type="term" value="F:ATP binding"/>
    <property type="evidence" value="ECO:0007669"/>
    <property type="project" value="UniProtKB-KW"/>
</dbReference>
<dbReference type="PRINTS" id="PR00364">
    <property type="entry name" value="DISEASERSIST"/>
</dbReference>
<dbReference type="InterPro" id="IPR058922">
    <property type="entry name" value="WHD_DRP"/>
</dbReference>
<keyword evidence="8" id="KW-1185">Reference proteome</keyword>
<evidence type="ECO:0000256" key="3">
    <source>
        <dbReference type="ARBA" id="ARBA00022821"/>
    </source>
</evidence>
<dbReference type="Gene3D" id="1.10.10.10">
    <property type="entry name" value="Winged helix-like DNA-binding domain superfamily/Winged helix DNA-binding domain"/>
    <property type="match status" value="1"/>
</dbReference>
<dbReference type="GO" id="GO:0043531">
    <property type="term" value="F:ADP binding"/>
    <property type="evidence" value="ECO:0007669"/>
    <property type="project" value="InterPro"/>
</dbReference>
<evidence type="ECO:0000313" key="9">
    <source>
        <dbReference type="RefSeq" id="XP_010906820.1"/>
    </source>
</evidence>
<dbReference type="InterPro" id="IPR036388">
    <property type="entry name" value="WH-like_DNA-bd_sf"/>
</dbReference>
<dbReference type="GO" id="GO:0002758">
    <property type="term" value="P:innate immune response-activating signaling pathway"/>
    <property type="evidence" value="ECO:0007669"/>
    <property type="project" value="UniProtKB-ARBA"/>
</dbReference>
<dbReference type="FunFam" id="3.40.50.300:FF:001091">
    <property type="entry name" value="Probable disease resistance protein At1g61300"/>
    <property type="match status" value="1"/>
</dbReference>
<keyword evidence="4" id="KW-0547">Nucleotide-binding</keyword>
<evidence type="ECO:0000256" key="4">
    <source>
        <dbReference type="ARBA" id="ARBA00022840"/>
    </source>
</evidence>
<dbReference type="Gene3D" id="1.10.8.430">
    <property type="entry name" value="Helical domain of apoptotic protease-activating factors"/>
    <property type="match status" value="1"/>
</dbReference>
<comment type="similarity">
    <text evidence="1">Belongs to the disease resistance NB-LRR family.</text>
</comment>
<keyword evidence="4" id="KW-0067">ATP-binding</keyword>
<dbReference type="Gene3D" id="3.40.50.300">
    <property type="entry name" value="P-loop containing nucleotide triphosphate hydrolases"/>
    <property type="match status" value="1"/>
</dbReference>
<dbReference type="InParanoid" id="A0A6I9QDB1"/>
<dbReference type="InterPro" id="IPR032675">
    <property type="entry name" value="LRR_dom_sf"/>
</dbReference>
<evidence type="ECO:0000259" key="7">
    <source>
        <dbReference type="Pfam" id="PF23598"/>
    </source>
</evidence>
<dbReference type="InterPro" id="IPR050905">
    <property type="entry name" value="Plant_NBS-LRR"/>
</dbReference>
<dbReference type="InterPro" id="IPR042197">
    <property type="entry name" value="Apaf_helical"/>
</dbReference>
<evidence type="ECO:0000313" key="8">
    <source>
        <dbReference type="Proteomes" id="UP000504607"/>
    </source>
</evidence>
<feature type="domain" description="NB-ARC" evidence="5">
    <location>
        <begin position="165"/>
        <end position="328"/>
    </location>
</feature>
<dbReference type="InterPro" id="IPR055414">
    <property type="entry name" value="LRR_R13L4/SHOC2-like"/>
</dbReference>
<dbReference type="RefSeq" id="XP_010906820.1">
    <property type="nucleotide sequence ID" value="XM_010908518.3"/>
</dbReference>
<dbReference type="GO" id="GO:0009626">
    <property type="term" value="P:plant-type hypersensitive response"/>
    <property type="evidence" value="ECO:0007669"/>
    <property type="project" value="UniProtKB-ARBA"/>
</dbReference>
<evidence type="ECO:0000259" key="5">
    <source>
        <dbReference type="Pfam" id="PF00931"/>
    </source>
</evidence>
<dbReference type="PANTHER" id="PTHR33463">
    <property type="entry name" value="NB-ARC DOMAIN-CONTAINING PROTEIN-RELATED"/>
    <property type="match status" value="1"/>
</dbReference>
<dbReference type="AlphaFoldDB" id="A0A6I9QDB1"/>
<protein>
    <submittedName>
        <fullName evidence="9">Disease resistance protein RPS2-like</fullName>
    </submittedName>
</protein>
<dbReference type="SUPFAM" id="SSF52058">
    <property type="entry name" value="L domain-like"/>
    <property type="match status" value="1"/>
</dbReference>
<reference evidence="9" key="1">
    <citation type="submission" date="2025-08" db="UniProtKB">
        <authorList>
            <consortium name="RefSeq"/>
        </authorList>
    </citation>
    <scope>IDENTIFICATION</scope>
</reference>
<dbReference type="Pfam" id="PF23598">
    <property type="entry name" value="LRR_14"/>
    <property type="match status" value="1"/>
</dbReference>
<dbReference type="GeneID" id="105033635"/>
<dbReference type="InterPro" id="IPR027417">
    <property type="entry name" value="P-loop_NTPase"/>
</dbReference>
<proteinExistence type="inferred from homology"/>
<keyword evidence="2" id="KW-0677">Repeat</keyword>
<dbReference type="GO" id="GO:0042742">
    <property type="term" value="P:defense response to bacterium"/>
    <property type="evidence" value="ECO:0007669"/>
    <property type="project" value="UniProtKB-ARBA"/>
</dbReference>
<feature type="domain" description="Disease resistance R13L4/SHOC-2-like LRR" evidence="7">
    <location>
        <begin position="525"/>
        <end position="772"/>
    </location>
</feature>
<dbReference type="InterPro" id="IPR001611">
    <property type="entry name" value="Leu-rich_rpt"/>
</dbReference>